<feature type="region of interest" description="Disordered" evidence="1">
    <location>
        <begin position="1"/>
        <end position="27"/>
    </location>
</feature>
<name>A0ABR0EJJ0_ZASCE</name>
<feature type="transmembrane region" description="Helical" evidence="2">
    <location>
        <begin position="331"/>
        <end position="354"/>
    </location>
</feature>
<dbReference type="InterPro" id="IPR039261">
    <property type="entry name" value="FNR_nucleotide-bd"/>
</dbReference>
<keyword evidence="2" id="KW-1133">Transmembrane helix</keyword>
<evidence type="ECO:0000313" key="3">
    <source>
        <dbReference type="EMBL" id="KAK4501714.1"/>
    </source>
</evidence>
<comment type="caution">
    <text evidence="3">The sequence shown here is derived from an EMBL/GenBank/DDBJ whole genome shotgun (WGS) entry which is preliminary data.</text>
</comment>
<keyword evidence="2" id="KW-0812">Transmembrane</keyword>
<feature type="transmembrane region" description="Helical" evidence="2">
    <location>
        <begin position="403"/>
        <end position="427"/>
    </location>
</feature>
<feature type="compositionally biased region" description="Polar residues" evidence="1">
    <location>
        <begin position="15"/>
        <end position="25"/>
    </location>
</feature>
<feature type="transmembrane region" description="Helical" evidence="2">
    <location>
        <begin position="299"/>
        <end position="319"/>
    </location>
</feature>
<feature type="transmembrane region" description="Helical" evidence="2">
    <location>
        <begin position="374"/>
        <end position="397"/>
    </location>
</feature>
<feature type="transmembrane region" description="Helical" evidence="2">
    <location>
        <begin position="223"/>
        <end position="243"/>
    </location>
</feature>
<evidence type="ECO:0000256" key="1">
    <source>
        <dbReference type="SAM" id="MobiDB-lite"/>
    </source>
</evidence>
<proteinExistence type="predicted"/>
<evidence type="ECO:0008006" key="5">
    <source>
        <dbReference type="Google" id="ProtNLM"/>
    </source>
</evidence>
<evidence type="ECO:0000313" key="4">
    <source>
        <dbReference type="Proteomes" id="UP001305779"/>
    </source>
</evidence>
<dbReference type="PANTHER" id="PTHR33927:SF5">
    <property type="entry name" value="ENZYME, PUTATIVE (AFU_ORTHOLOGUE AFUA_8G01222)-RELATED"/>
    <property type="match status" value="1"/>
</dbReference>
<keyword evidence="4" id="KW-1185">Reference proteome</keyword>
<accession>A0ABR0EJJ0</accession>
<dbReference type="EMBL" id="JAXOVC010000005">
    <property type="protein sequence ID" value="KAK4501714.1"/>
    <property type="molecule type" value="Genomic_DNA"/>
</dbReference>
<organism evidence="3 4">
    <name type="scientific">Zasmidium cellare</name>
    <name type="common">Wine cellar mold</name>
    <name type="synonym">Racodium cellare</name>
    <dbReference type="NCBI Taxonomy" id="395010"/>
    <lineage>
        <taxon>Eukaryota</taxon>
        <taxon>Fungi</taxon>
        <taxon>Dikarya</taxon>
        <taxon>Ascomycota</taxon>
        <taxon>Pezizomycotina</taxon>
        <taxon>Dothideomycetes</taxon>
        <taxon>Dothideomycetidae</taxon>
        <taxon>Mycosphaerellales</taxon>
        <taxon>Mycosphaerellaceae</taxon>
        <taxon>Zasmidium</taxon>
    </lineage>
</organism>
<keyword evidence="2" id="KW-0472">Membrane</keyword>
<dbReference type="SUPFAM" id="SSF52343">
    <property type="entry name" value="Ferredoxin reductase-like, C-terminal NADP-linked domain"/>
    <property type="match status" value="1"/>
</dbReference>
<dbReference type="Proteomes" id="UP001305779">
    <property type="component" value="Unassembled WGS sequence"/>
</dbReference>
<feature type="transmembrane region" description="Helical" evidence="2">
    <location>
        <begin position="249"/>
        <end position="268"/>
    </location>
</feature>
<gene>
    <name evidence="3" type="ORF">PRZ48_007523</name>
</gene>
<protein>
    <recommendedName>
        <fullName evidence="5">Integral membrane protein TmpA</fullName>
    </recommendedName>
</protein>
<evidence type="ECO:0000256" key="2">
    <source>
        <dbReference type="SAM" id="Phobius"/>
    </source>
</evidence>
<reference evidence="3 4" key="1">
    <citation type="journal article" date="2023" name="G3 (Bethesda)">
        <title>A chromosome-level genome assembly of Zasmidium syzygii isolated from banana leaves.</title>
        <authorList>
            <person name="van Westerhoven A.C."/>
            <person name="Mehrabi R."/>
            <person name="Talebi R."/>
            <person name="Steentjes M.B.F."/>
            <person name="Corcolon B."/>
            <person name="Chong P.A."/>
            <person name="Kema G.H.J."/>
            <person name="Seidl M.F."/>
        </authorList>
    </citation>
    <scope>NUCLEOTIDE SEQUENCE [LARGE SCALE GENOMIC DNA]</scope>
    <source>
        <strain evidence="3 4">P124</strain>
    </source>
</reference>
<dbReference type="InterPro" id="IPR052979">
    <property type="entry name" value="Adenylate-forming_domain"/>
</dbReference>
<sequence>MAANDMAPHDEAQQDHNASIPNPTSHTRRNTLHQVEQQDANLEVPQPSRPGMADRQFSTHIYTLGRQHVRPFVGGLDAPEQVYLPTGGPQPLPAEALVTVRPSRRGIQRTVTDYSTSSGLTVNEITPPRAMADTVAAHGPGTYRVVAQDTSRQDSGVEKLDDAALEKIVTVGYAIKTIDTFPDRIANKEYLESLTKVYPLPAPTGPNWWNRLRHGVFSTYRRLWTLVLLGNLAALLYCVWLSTQDLDHISYSTAATAVATNLFVGTLMRHEHCVNFLFRVFCALPHWLPISIRRLAAKIYCYGGIHSSCGISGLAWYIYFLALLALQVQKWTASLIVVACLAGVVVTLLTTMVITSHPYMRSKFHNQWELMHRFFGWSCIGMIWAQIILIACANAHYYSNSVAHALIITPAFWFLIAITMLIVYPWLRLRRMTYSAEQLSSHAIRLWFNDSKRVLPLTVGIRLSTSPMTETHAFATIPNADNAPGFSVLISNSGDWTKRIITNPPAYLWARGAYTIGVLRVAMLFKPIVIVATGSGIGPCLSFLQVHPTWPCRVVWSARFPEATYGRGVMESVYRADPNAVVIDTKKTGKPDLVGIVHAIYKELNAEAVAIISNPMATREVVFELESRSIPAFGAIFDS</sequence>
<dbReference type="PANTHER" id="PTHR33927">
    <property type="entry name" value="TRANSMEMBRANE PROTEIN"/>
    <property type="match status" value="1"/>
</dbReference>